<proteinExistence type="predicted"/>
<dbReference type="Proteomes" id="UP001153076">
    <property type="component" value="Unassembled WGS sequence"/>
</dbReference>
<evidence type="ECO:0000256" key="1">
    <source>
        <dbReference type="SAM" id="MobiDB-lite"/>
    </source>
</evidence>
<reference evidence="2" key="1">
    <citation type="submission" date="2022-04" db="EMBL/GenBank/DDBJ databases">
        <title>Carnegiea gigantea Genome sequencing and assembly v2.</title>
        <authorList>
            <person name="Copetti D."/>
            <person name="Sanderson M.J."/>
            <person name="Burquez A."/>
            <person name="Wojciechowski M.F."/>
        </authorList>
    </citation>
    <scope>NUCLEOTIDE SEQUENCE</scope>
    <source>
        <strain evidence="2">SGP5-SGP5p</strain>
        <tissue evidence="2">Aerial part</tissue>
    </source>
</reference>
<sequence length="195" mass="21226">MTKVMAVIVPVAAAGGPDHGPRGSHDAMGQSEEDQLRKTDKGTEPTTAANSTPTVAVGDAPILQGGQNMSALLGAVDTGEEPITVRDSETTTIVDATGPTLVRYDASPYICSRRTWCPSTSHSLTVPHCGTSCMYTHPLVVVYPGMWFCVWWNTRSCLWWLTHTCTYADMPTGWRTGADGRCCRRNQCSRRSWLC</sequence>
<feature type="region of interest" description="Disordered" evidence="1">
    <location>
        <begin position="12"/>
        <end position="60"/>
    </location>
</feature>
<feature type="compositionally biased region" description="Polar residues" evidence="1">
    <location>
        <begin position="44"/>
        <end position="54"/>
    </location>
</feature>
<comment type="caution">
    <text evidence="2">The sequence shown here is derived from an EMBL/GenBank/DDBJ whole genome shotgun (WGS) entry which is preliminary data.</text>
</comment>
<dbReference type="EMBL" id="JAKOGI010000014">
    <property type="protein sequence ID" value="KAJ8450567.1"/>
    <property type="molecule type" value="Genomic_DNA"/>
</dbReference>
<protein>
    <submittedName>
        <fullName evidence="2">Uncharacterized protein</fullName>
    </submittedName>
</protein>
<feature type="compositionally biased region" description="Basic and acidic residues" evidence="1">
    <location>
        <begin position="34"/>
        <end position="43"/>
    </location>
</feature>
<gene>
    <name evidence="2" type="ORF">Cgig2_020204</name>
</gene>
<accession>A0A9Q1QQ91</accession>
<organism evidence="2 3">
    <name type="scientific">Carnegiea gigantea</name>
    <dbReference type="NCBI Taxonomy" id="171969"/>
    <lineage>
        <taxon>Eukaryota</taxon>
        <taxon>Viridiplantae</taxon>
        <taxon>Streptophyta</taxon>
        <taxon>Embryophyta</taxon>
        <taxon>Tracheophyta</taxon>
        <taxon>Spermatophyta</taxon>
        <taxon>Magnoliopsida</taxon>
        <taxon>eudicotyledons</taxon>
        <taxon>Gunneridae</taxon>
        <taxon>Pentapetalae</taxon>
        <taxon>Caryophyllales</taxon>
        <taxon>Cactineae</taxon>
        <taxon>Cactaceae</taxon>
        <taxon>Cactoideae</taxon>
        <taxon>Echinocereeae</taxon>
        <taxon>Carnegiea</taxon>
    </lineage>
</organism>
<keyword evidence="3" id="KW-1185">Reference proteome</keyword>
<name>A0A9Q1QQ91_9CARY</name>
<evidence type="ECO:0000313" key="3">
    <source>
        <dbReference type="Proteomes" id="UP001153076"/>
    </source>
</evidence>
<evidence type="ECO:0000313" key="2">
    <source>
        <dbReference type="EMBL" id="KAJ8450567.1"/>
    </source>
</evidence>
<dbReference type="AlphaFoldDB" id="A0A9Q1QQ91"/>